<keyword evidence="1" id="KW-1133">Transmembrane helix</keyword>
<feature type="transmembrane region" description="Helical" evidence="1">
    <location>
        <begin position="195"/>
        <end position="215"/>
    </location>
</feature>
<keyword evidence="1" id="KW-0812">Transmembrane</keyword>
<dbReference type="Proteomes" id="UP000234789">
    <property type="component" value="Unassembled WGS sequence"/>
</dbReference>
<accession>A0A2N5N744</accession>
<keyword evidence="1" id="KW-0472">Membrane</keyword>
<sequence>MPFTFSHPLFAVPLRRLAPSLSLSGLLLGSMTPDMEYFVAMEPFRSIGHSWQGFLLLGVPLSIAAAAAWRFVLAPLLPRLLPAALRLDRYAADRLAERRDPLLTPRAAGWFLLSLYIGFLSHLLVDGMTHTHGWFVLWQSDLMHARHAGLPLYRWLQYLFSLLGLLAGACWLAADYARWRRASRSARPAHPAVRPLAKLGGWTLAGACGLLLFAPKLLLDPSPDNPVLWLVAACSSLLFGLFAAGLLLRPGRILRKLAGAALVPLLAAGYKAAAMARDIGGPMAASDLPLWIGYVWLLSIAFVALSAVPSGRAAAAGAGGARRRSESRSGPAV</sequence>
<keyword evidence="3" id="KW-1185">Reference proteome</keyword>
<reference evidence="2 3" key="1">
    <citation type="submission" date="2017-05" db="EMBL/GenBank/DDBJ databases">
        <title>Functional genome analysis of Paenibacillus pasadenensis strain R16: insights on endophytic life style and antifungal activity.</title>
        <authorList>
            <person name="Passera A."/>
            <person name="Marcolungo L."/>
            <person name="Casati P."/>
            <person name="Brasca M."/>
            <person name="Quaglino F."/>
            <person name="Delledonne M."/>
        </authorList>
    </citation>
    <scope>NUCLEOTIDE SEQUENCE [LARGE SCALE GENOMIC DNA]</scope>
    <source>
        <strain evidence="2 3">R16</strain>
    </source>
</reference>
<feature type="transmembrane region" description="Helical" evidence="1">
    <location>
        <begin position="155"/>
        <end position="174"/>
    </location>
</feature>
<proteinExistence type="predicted"/>
<dbReference type="InterPro" id="IPR025238">
    <property type="entry name" value="DUF4184"/>
</dbReference>
<dbReference type="RefSeq" id="WP_180968510.1">
    <property type="nucleotide sequence ID" value="NZ_NFEZ01000004.1"/>
</dbReference>
<evidence type="ECO:0000256" key="1">
    <source>
        <dbReference type="SAM" id="Phobius"/>
    </source>
</evidence>
<feature type="transmembrane region" description="Helical" evidence="1">
    <location>
        <begin position="107"/>
        <end position="125"/>
    </location>
</feature>
<feature type="transmembrane region" description="Helical" evidence="1">
    <location>
        <begin position="227"/>
        <end position="248"/>
    </location>
</feature>
<feature type="transmembrane region" description="Helical" evidence="1">
    <location>
        <begin position="257"/>
        <end position="276"/>
    </location>
</feature>
<comment type="caution">
    <text evidence="2">The sequence shown here is derived from an EMBL/GenBank/DDBJ whole genome shotgun (WGS) entry which is preliminary data.</text>
</comment>
<organism evidence="2 3">
    <name type="scientific">Paenibacillus pasadenensis</name>
    <dbReference type="NCBI Taxonomy" id="217090"/>
    <lineage>
        <taxon>Bacteria</taxon>
        <taxon>Bacillati</taxon>
        <taxon>Bacillota</taxon>
        <taxon>Bacilli</taxon>
        <taxon>Bacillales</taxon>
        <taxon>Paenibacillaceae</taxon>
        <taxon>Paenibacillus</taxon>
    </lineage>
</organism>
<dbReference type="AlphaFoldDB" id="A0A2N5N744"/>
<name>A0A2N5N744_9BACL</name>
<evidence type="ECO:0000313" key="3">
    <source>
        <dbReference type="Proteomes" id="UP000234789"/>
    </source>
</evidence>
<dbReference type="EMBL" id="NFEZ01000004">
    <property type="protein sequence ID" value="PLT46109.1"/>
    <property type="molecule type" value="Genomic_DNA"/>
</dbReference>
<dbReference type="Pfam" id="PF13803">
    <property type="entry name" value="DUF4184"/>
    <property type="match status" value="1"/>
</dbReference>
<protein>
    <submittedName>
        <fullName evidence="2">Conserved membrane-spanning protein</fullName>
    </submittedName>
</protein>
<feature type="transmembrane region" description="Helical" evidence="1">
    <location>
        <begin position="53"/>
        <end position="77"/>
    </location>
</feature>
<gene>
    <name evidence="2" type="ORF">B8V81_4540</name>
</gene>
<evidence type="ECO:0000313" key="2">
    <source>
        <dbReference type="EMBL" id="PLT46109.1"/>
    </source>
</evidence>
<feature type="transmembrane region" description="Helical" evidence="1">
    <location>
        <begin position="288"/>
        <end position="308"/>
    </location>
</feature>